<dbReference type="InterPro" id="IPR024047">
    <property type="entry name" value="MM3350-like_sf"/>
</dbReference>
<proteinExistence type="predicted"/>
<dbReference type="PANTHER" id="PTHR41878:SF1">
    <property type="entry name" value="TNPR PROTEIN"/>
    <property type="match status" value="1"/>
</dbReference>
<dbReference type="RefSeq" id="WP_222846256.1">
    <property type="nucleotide sequence ID" value="NZ_CAAHFH010000001.1"/>
</dbReference>
<keyword evidence="3" id="KW-1185">Reference proteome</keyword>
<dbReference type="Gene3D" id="3.10.290.30">
    <property type="entry name" value="MM3350-like"/>
    <property type="match status" value="1"/>
</dbReference>
<dbReference type="PANTHER" id="PTHR41878">
    <property type="entry name" value="LEXA REPRESSOR-RELATED"/>
    <property type="match status" value="1"/>
</dbReference>
<accession>A0A6C2UIJ7</accession>
<evidence type="ECO:0000313" key="3">
    <source>
        <dbReference type="Proteomes" id="UP000346198"/>
    </source>
</evidence>
<dbReference type="AlphaFoldDB" id="A0A6C2UIJ7"/>
<dbReference type="SUPFAM" id="SSF159941">
    <property type="entry name" value="MM3350-like"/>
    <property type="match status" value="1"/>
</dbReference>
<gene>
    <name evidence="2" type="ORF">SCARR_02095</name>
</gene>
<evidence type="ECO:0000259" key="1">
    <source>
        <dbReference type="Pfam" id="PF07929"/>
    </source>
</evidence>
<dbReference type="EMBL" id="CAAHFH010000001">
    <property type="protein sequence ID" value="VGO20035.1"/>
    <property type="molecule type" value="Genomic_DNA"/>
</dbReference>
<name>A0A6C2UIJ7_9BACT</name>
<protein>
    <recommendedName>
        <fullName evidence="1">Plasmid pRiA4b Orf3-like domain-containing protein</fullName>
    </recommendedName>
</protein>
<sequence length="675" mass="75369">MKQDELLELVDDYGRLAESEFSLADLVGHVQCKGVKASEDEIFDIAMTSDYLLEADSLNEIFVPRRTFFQGAQFRITPLKAEIEGGYVVPGHRFFPFVSREVFPADARLVLPDGAALQTRTVSLPQAQAMPFLHFCGFAGAMEYLLLDHEGNMEKLMPPFDADVELTVFDLRGYFAASGFRPGDSLMLTVVDWLQGVFSIVRAENEGARVDAVAAKKWIASMAGAMGDALDELGTDGDCYEQLALALCNAQGDPKCIPLMKAPPLALATYFNLQKDLTVKMVGDRALFWDVDEDPQEEAVFDALENPSEPESELDAYFQQLGLSISEAEVEAYMRDALCHEGKSPEDVLARVAEGRTLFFASAEDQEEFHDLWCVLWDEVQQDYSREADPFGEIRTSFLALNDKAFAVMRQLDARGLGMEIMDNPAFMEFSQLTAMISSALAMFNIPETAHEALPNPLEGMTGQFDLAIDELANRLLQDAPKQGAAPAGDGIYQLKVSLKGAKPPIWRRILVPSATELNDLHYIIQATMGWKNCHLYQFKQGGTFYLPDPEDDFMGFGGFDTEDSAGVRIGVLLRKEKQKIVYEYDFGDSWVHEILLEKITEPEDGLAYPICIKGMRACPPEDCGGLWGYYNLLEILDHPKCEEYEQMLEWVGGKIDPEAFDLAAANARMRQRFD</sequence>
<dbReference type="InterPro" id="IPR012912">
    <property type="entry name" value="Plasmid_pRiA4b_Orf3-like"/>
</dbReference>
<dbReference type="Proteomes" id="UP000346198">
    <property type="component" value="Unassembled WGS sequence"/>
</dbReference>
<evidence type="ECO:0000313" key="2">
    <source>
        <dbReference type="EMBL" id="VGO20035.1"/>
    </source>
</evidence>
<feature type="domain" description="Plasmid pRiA4b Orf3-like" evidence="1">
    <location>
        <begin position="492"/>
        <end position="664"/>
    </location>
</feature>
<organism evidence="2 3">
    <name type="scientific">Pontiella sulfatireligans</name>
    <dbReference type="NCBI Taxonomy" id="2750658"/>
    <lineage>
        <taxon>Bacteria</taxon>
        <taxon>Pseudomonadati</taxon>
        <taxon>Kiritimatiellota</taxon>
        <taxon>Kiritimatiellia</taxon>
        <taxon>Kiritimatiellales</taxon>
        <taxon>Pontiellaceae</taxon>
        <taxon>Pontiella</taxon>
    </lineage>
</organism>
<dbReference type="Pfam" id="PF07929">
    <property type="entry name" value="PRiA4_ORF3"/>
    <property type="match status" value="1"/>
</dbReference>
<reference evidence="2 3" key="1">
    <citation type="submission" date="2019-04" db="EMBL/GenBank/DDBJ databases">
        <authorList>
            <person name="Van Vliet M D."/>
        </authorList>
    </citation>
    <scope>NUCLEOTIDE SEQUENCE [LARGE SCALE GENOMIC DNA]</scope>
    <source>
        <strain evidence="2 3">F21</strain>
    </source>
</reference>